<dbReference type="AlphaFoldDB" id="A0A645H116"/>
<evidence type="ECO:0000313" key="1">
    <source>
        <dbReference type="EMBL" id="MPN32390.1"/>
    </source>
</evidence>
<protein>
    <submittedName>
        <fullName evidence="1">Uncharacterized protein</fullName>
    </submittedName>
</protein>
<sequence>MHLSLELVCFHDGHNRSGLLDLRFRFGLIRVHLLRFLIGLFDARFQHFAVRTHVLSQVEQSAVLGCLLVQDALLHQAADPLIGLACHGTEISGFDIDRHSRLQHKYFSAVNDCLRFLRHVAPAFPWFVRAGPACLDWRAAFLEVSMLALLSILLS</sequence>
<accession>A0A645H116</accession>
<gene>
    <name evidence="1" type="ORF">SDC9_179868</name>
</gene>
<name>A0A645H116_9ZZZZ</name>
<organism evidence="1">
    <name type="scientific">bioreactor metagenome</name>
    <dbReference type="NCBI Taxonomy" id="1076179"/>
    <lineage>
        <taxon>unclassified sequences</taxon>
        <taxon>metagenomes</taxon>
        <taxon>ecological metagenomes</taxon>
    </lineage>
</organism>
<proteinExistence type="predicted"/>
<dbReference type="EMBL" id="VSSQ01084377">
    <property type="protein sequence ID" value="MPN32390.1"/>
    <property type="molecule type" value="Genomic_DNA"/>
</dbReference>
<reference evidence="1" key="1">
    <citation type="submission" date="2019-08" db="EMBL/GenBank/DDBJ databases">
        <authorList>
            <person name="Kucharzyk K."/>
            <person name="Murdoch R.W."/>
            <person name="Higgins S."/>
            <person name="Loffler F."/>
        </authorList>
    </citation>
    <scope>NUCLEOTIDE SEQUENCE</scope>
</reference>
<comment type="caution">
    <text evidence="1">The sequence shown here is derived from an EMBL/GenBank/DDBJ whole genome shotgun (WGS) entry which is preliminary data.</text>
</comment>